<keyword evidence="1" id="KW-1133">Transmembrane helix</keyword>
<dbReference type="Proteomes" id="UP000292702">
    <property type="component" value="Unassembled WGS sequence"/>
</dbReference>
<evidence type="ECO:0000313" key="3">
    <source>
        <dbReference type="EMBL" id="TCD64402.1"/>
    </source>
</evidence>
<dbReference type="AlphaFoldDB" id="A0A4R0RAG0"/>
<protein>
    <recommendedName>
        <fullName evidence="2">DUF6533 domain-containing protein</fullName>
    </recommendedName>
</protein>
<keyword evidence="4" id="KW-1185">Reference proteome</keyword>
<evidence type="ECO:0000259" key="2">
    <source>
        <dbReference type="Pfam" id="PF20151"/>
    </source>
</evidence>
<feature type="transmembrane region" description="Helical" evidence="1">
    <location>
        <begin position="100"/>
        <end position="121"/>
    </location>
</feature>
<name>A0A4R0RAG0_9APHY</name>
<gene>
    <name evidence="3" type="ORF">EIP91_004118</name>
</gene>
<sequence>MSGGTSPFEFQLAYQGAALCLVVYDTLLTFSREVDCIWRREFGMVTIIFVLQRWALALDGLVLAVSTPHLWVRRSRISLLWFILMYHLQECKVQLISDNVIHILGLLGTTAFSTLRIWAIWGQSLTPTMIVFLTSAAVPAINLYGSAQQKEFAVQDGNCLAMLGISPAVSIRTVFRSLTYAARSAAIASDLLVLVLTWVRTADVWRESMKTKSFKPTISMLLLRDGTWYFAALLIMNIVVLLLDAFQTRISAGSNFTDILNALSANLLARFMLDLRSVNKQGSGKPRTMSSINFDIQSLGGNLGAPLGIEDSTWVTGPADDVANGRDQQHEEVAVPFCAGLGLDIEELPVESGRPSTDHELTNNNNNLGDFTGSGPSTSDIQVASRDCEAGLAAEV</sequence>
<keyword evidence="1" id="KW-0472">Membrane</keyword>
<feature type="transmembrane region" description="Helical" evidence="1">
    <location>
        <begin position="12"/>
        <end position="30"/>
    </location>
</feature>
<dbReference type="OrthoDB" id="2804471at2759"/>
<dbReference type="Pfam" id="PF20151">
    <property type="entry name" value="DUF6533"/>
    <property type="match status" value="1"/>
</dbReference>
<feature type="domain" description="DUF6533" evidence="2">
    <location>
        <begin position="17"/>
        <end position="55"/>
    </location>
</feature>
<evidence type="ECO:0000313" key="4">
    <source>
        <dbReference type="Proteomes" id="UP000292702"/>
    </source>
</evidence>
<keyword evidence="1" id="KW-0812">Transmembrane</keyword>
<feature type="transmembrane region" description="Helical" evidence="1">
    <location>
        <begin position="127"/>
        <end position="145"/>
    </location>
</feature>
<accession>A0A4R0RAG0</accession>
<evidence type="ECO:0000256" key="1">
    <source>
        <dbReference type="SAM" id="Phobius"/>
    </source>
</evidence>
<feature type="transmembrane region" description="Helical" evidence="1">
    <location>
        <begin position="180"/>
        <end position="199"/>
    </location>
</feature>
<proteinExistence type="predicted"/>
<comment type="caution">
    <text evidence="3">The sequence shown here is derived from an EMBL/GenBank/DDBJ whole genome shotgun (WGS) entry which is preliminary data.</text>
</comment>
<dbReference type="InterPro" id="IPR045340">
    <property type="entry name" value="DUF6533"/>
</dbReference>
<reference evidence="3 4" key="1">
    <citation type="submission" date="2018-11" db="EMBL/GenBank/DDBJ databases">
        <title>Genome assembly of Steccherinum ochraceum LE-BIN_3174, the white-rot fungus of the Steccherinaceae family (The Residual Polyporoid clade, Polyporales, Basidiomycota).</title>
        <authorList>
            <person name="Fedorova T.V."/>
            <person name="Glazunova O.A."/>
            <person name="Landesman E.O."/>
            <person name="Moiseenko K.V."/>
            <person name="Psurtseva N.V."/>
            <person name="Savinova O.S."/>
            <person name="Shakhova N.V."/>
            <person name="Tyazhelova T.V."/>
            <person name="Vasina D.V."/>
        </authorList>
    </citation>
    <scope>NUCLEOTIDE SEQUENCE [LARGE SCALE GENOMIC DNA]</scope>
    <source>
        <strain evidence="3 4">LE-BIN_3174</strain>
    </source>
</reference>
<feature type="transmembrane region" description="Helical" evidence="1">
    <location>
        <begin position="228"/>
        <end position="246"/>
    </location>
</feature>
<organism evidence="3 4">
    <name type="scientific">Steccherinum ochraceum</name>
    <dbReference type="NCBI Taxonomy" id="92696"/>
    <lineage>
        <taxon>Eukaryota</taxon>
        <taxon>Fungi</taxon>
        <taxon>Dikarya</taxon>
        <taxon>Basidiomycota</taxon>
        <taxon>Agaricomycotina</taxon>
        <taxon>Agaricomycetes</taxon>
        <taxon>Polyporales</taxon>
        <taxon>Steccherinaceae</taxon>
        <taxon>Steccherinum</taxon>
    </lineage>
</organism>
<dbReference type="EMBL" id="RWJN01000238">
    <property type="protein sequence ID" value="TCD64402.1"/>
    <property type="molecule type" value="Genomic_DNA"/>
</dbReference>